<evidence type="ECO:0000256" key="2">
    <source>
        <dbReference type="SAM" id="SignalP"/>
    </source>
</evidence>
<keyword evidence="4" id="KW-1185">Reference proteome</keyword>
<dbReference type="Proteomes" id="UP001356427">
    <property type="component" value="Unassembled WGS sequence"/>
</dbReference>
<feature type="compositionally biased region" description="Basic and acidic residues" evidence="1">
    <location>
        <begin position="54"/>
        <end position="65"/>
    </location>
</feature>
<gene>
    <name evidence="3" type="ORF">J4Q44_G00214770</name>
</gene>
<feature type="region of interest" description="Disordered" evidence="1">
    <location>
        <begin position="46"/>
        <end position="65"/>
    </location>
</feature>
<keyword evidence="2" id="KW-0732">Signal</keyword>
<name>A0AAN8LU10_9TELE</name>
<feature type="signal peptide" evidence="2">
    <location>
        <begin position="1"/>
        <end position="19"/>
    </location>
</feature>
<sequence>MMKLGILTLLLLSLWTCDCKSLQTDSDTLNELLELLQSVGYLVPGGEEGPMLETTREDAARPSAELEKRDLPRIGVSMYNRPYPAYVSSRKSDTKYLPAFPMERLNGVRG</sequence>
<evidence type="ECO:0000313" key="4">
    <source>
        <dbReference type="Proteomes" id="UP001356427"/>
    </source>
</evidence>
<organism evidence="3 4">
    <name type="scientific">Coregonus suidteri</name>
    <dbReference type="NCBI Taxonomy" id="861788"/>
    <lineage>
        <taxon>Eukaryota</taxon>
        <taxon>Metazoa</taxon>
        <taxon>Chordata</taxon>
        <taxon>Craniata</taxon>
        <taxon>Vertebrata</taxon>
        <taxon>Euteleostomi</taxon>
        <taxon>Actinopterygii</taxon>
        <taxon>Neopterygii</taxon>
        <taxon>Teleostei</taxon>
        <taxon>Protacanthopterygii</taxon>
        <taxon>Salmoniformes</taxon>
        <taxon>Salmonidae</taxon>
        <taxon>Coregoninae</taxon>
        <taxon>Coregonus</taxon>
    </lineage>
</organism>
<dbReference type="AlphaFoldDB" id="A0AAN8LU10"/>
<proteinExistence type="predicted"/>
<protein>
    <submittedName>
        <fullName evidence="3">Uncharacterized protein</fullName>
    </submittedName>
</protein>
<evidence type="ECO:0000256" key="1">
    <source>
        <dbReference type="SAM" id="MobiDB-lite"/>
    </source>
</evidence>
<dbReference type="EMBL" id="JAGTTL010000019">
    <property type="protein sequence ID" value="KAK6308206.1"/>
    <property type="molecule type" value="Genomic_DNA"/>
</dbReference>
<feature type="chain" id="PRO_5042992253" evidence="2">
    <location>
        <begin position="20"/>
        <end position="110"/>
    </location>
</feature>
<reference evidence="3 4" key="1">
    <citation type="submission" date="2021-04" db="EMBL/GenBank/DDBJ databases">
        <authorList>
            <person name="De Guttry C."/>
            <person name="Zahm M."/>
            <person name="Klopp C."/>
            <person name="Cabau C."/>
            <person name="Louis A."/>
            <person name="Berthelot C."/>
            <person name="Parey E."/>
            <person name="Roest Crollius H."/>
            <person name="Montfort J."/>
            <person name="Robinson-Rechavi M."/>
            <person name="Bucao C."/>
            <person name="Bouchez O."/>
            <person name="Gislard M."/>
            <person name="Lluch J."/>
            <person name="Milhes M."/>
            <person name="Lampietro C."/>
            <person name="Lopez Roques C."/>
            <person name="Donnadieu C."/>
            <person name="Braasch I."/>
            <person name="Desvignes T."/>
            <person name="Postlethwait J."/>
            <person name="Bobe J."/>
            <person name="Wedekind C."/>
            <person name="Guiguen Y."/>
        </authorList>
    </citation>
    <scope>NUCLEOTIDE SEQUENCE [LARGE SCALE GENOMIC DNA]</scope>
    <source>
        <strain evidence="3">Cs_M1</strain>
        <tissue evidence="3">Blood</tissue>
    </source>
</reference>
<evidence type="ECO:0000313" key="3">
    <source>
        <dbReference type="EMBL" id="KAK6308206.1"/>
    </source>
</evidence>
<comment type="caution">
    <text evidence="3">The sequence shown here is derived from an EMBL/GenBank/DDBJ whole genome shotgun (WGS) entry which is preliminary data.</text>
</comment>
<accession>A0AAN8LU10</accession>